<evidence type="ECO:0000313" key="3">
    <source>
        <dbReference type="EMBL" id="PRY38815.1"/>
    </source>
</evidence>
<dbReference type="Gene3D" id="1.10.1660.10">
    <property type="match status" value="1"/>
</dbReference>
<gene>
    <name evidence="3" type="ORF">CLV43_108215</name>
</gene>
<dbReference type="OrthoDB" id="7849865at2"/>
<dbReference type="SMART" id="SM00422">
    <property type="entry name" value="HTH_MERR"/>
    <property type="match status" value="1"/>
</dbReference>
<name>A0A2T0SZH1_9PSEU</name>
<feature type="domain" description="HTH merR-type" evidence="2">
    <location>
        <begin position="3"/>
        <end position="73"/>
    </location>
</feature>
<dbReference type="EMBL" id="PVTF01000008">
    <property type="protein sequence ID" value="PRY38815.1"/>
    <property type="molecule type" value="Genomic_DNA"/>
</dbReference>
<dbReference type="PANTHER" id="PTHR30204">
    <property type="entry name" value="REDOX-CYCLING DRUG-SENSING TRANSCRIPTIONAL ACTIVATOR SOXR"/>
    <property type="match status" value="1"/>
</dbReference>
<dbReference type="SUPFAM" id="SSF46955">
    <property type="entry name" value="Putative DNA-binding domain"/>
    <property type="match status" value="1"/>
</dbReference>
<dbReference type="PANTHER" id="PTHR30204:SF97">
    <property type="entry name" value="MERR FAMILY REGULATORY PROTEIN"/>
    <property type="match status" value="1"/>
</dbReference>
<dbReference type="InterPro" id="IPR009061">
    <property type="entry name" value="DNA-bd_dom_put_sf"/>
</dbReference>
<dbReference type="GO" id="GO:0003677">
    <property type="term" value="F:DNA binding"/>
    <property type="evidence" value="ECO:0007669"/>
    <property type="project" value="UniProtKB-KW"/>
</dbReference>
<sequence length="276" mass="30129">MELVSIGEFSRLSRLSAKALRLYDELGLLVPARVDAETGYRWYSAGQLERAGLVAALRRIGIPLARVKELLALDPAAAAEEIRAHWAGTEAEHAARRRVVGGLVERLHEEESEMDEVEVRDVPARSVVGMVRRVRQEELVPTGRELFIHRLRGGGVARVDGIAGAPFMIYHGEVGGDSDGPVEWCWPVPDDGAEEVAARFPDLTVRREAAHQEAFIRQGAAGRWDSAAQAEQALRSLAAWVVREGREPAGALRMVLVPNAGGERTGPDGEFAVPLR</sequence>
<dbReference type="PROSITE" id="PS50937">
    <property type="entry name" value="HTH_MERR_2"/>
    <property type="match status" value="1"/>
</dbReference>
<evidence type="ECO:0000256" key="1">
    <source>
        <dbReference type="ARBA" id="ARBA00023125"/>
    </source>
</evidence>
<dbReference type="Gene3D" id="3.20.80.10">
    <property type="entry name" value="Regulatory factor, effector binding domain"/>
    <property type="match status" value="1"/>
</dbReference>
<dbReference type="InterPro" id="IPR047057">
    <property type="entry name" value="MerR_fam"/>
</dbReference>
<accession>A0A2T0SZH1</accession>
<dbReference type="InterPro" id="IPR011256">
    <property type="entry name" value="Reg_factor_effector_dom_sf"/>
</dbReference>
<evidence type="ECO:0000313" key="4">
    <source>
        <dbReference type="Proteomes" id="UP000239494"/>
    </source>
</evidence>
<evidence type="ECO:0000259" key="2">
    <source>
        <dbReference type="PROSITE" id="PS50937"/>
    </source>
</evidence>
<comment type="caution">
    <text evidence="3">The sequence shown here is derived from an EMBL/GenBank/DDBJ whole genome shotgun (WGS) entry which is preliminary data.</text>
</comment>
<protein>
    <submittedName>
        <fullName evidence="3">DNA-binding transcriptional MerR regulator</fullName>
    </submittedName>
</protein>
<keyword evidence="4" id="KW-1185">Reference proteome</keyword>
<dbReference type="CDD" id="cd01107">
    <property type="entry name" value="HTH_BmrR"/>
    <property type="match status" value="1"/>
</dbReference>
<dbReference type="GO" id="GO:0003700">
    <property type="term" value="F:DNA-binding transcription factor activity"/>
    <property type="evidence" value="ECO:0007669"/>
    <property type="project" value="InterPro"/>
</dbReference>
<dbReference type="InterPro" id="IPR000551">
    <property type="entry name" value="MerR-type_HTH_dom"/>
</dbReference>
<reference evidence="3 4" key="1">
    <citation type="submission" date="2018-03" db="EMBL/GenBank/DDBJ databases">
        <title>Genomic Encyclopedia of Archaeal and Bacterial Type Strains, Phase II (KMG-II): from individual species to whole genera.</title>
        <authorList>
            <person name="Goeker M."/>
        </authorList>
    </citation>
    <scope>NUCLEOTIDE SEQUENCE [LARGE SCALE GENOMIC DNA]</scope>
    <source>
        <strain evidence="3 4">DSM 44720</strain>
    </source>
</reference>
<dbReference type="RefSeq" id="WP_146174905.1">
    <property type="nucleotide sequence ID" value="NZ_PVTF01000008.1"/>
</dbReference>
<organism evidence="3 4">
    <name type="scientific">Umezawaea tangerina</name>
    <dbReference type="NCBI Taxonomy" id="84725"/>
    <lineage>
        <taxon>Bacteria</taxon>
        <taxon>Bacillati</taxon>
        <taxon>Actinomycetota</taxon>
        <taxon>Actinomycetes</taxon>
        <taxon>Pseudonocardiales</taxon>
        <taxon>Pseudonocardiaceae</taxon>
        <taxon>Umezawaea</taxon>
    </lineage>
</organism>
<dbReference type="Proteomes" id="UP000239494">
    <property type="component" value="Unassembled WGS sequence"/>
</dbReference>
<keyword evidence="1 3" id="KW-0238">DNA-binding</keyword>
<proteinExistence type="predicted"/>
<dbReference type="Pfam" id="PF13411">
    <property type="entry name" value="MerR_1"/>
    <property type="match status" value="1"/>
</dbReference>
<dbReference type="AlphaFoldDB" id="A0A2T0SZH1"/>
<dbReference type="PROSITE" id="PS00552">
    <property type="entry name" value="HTH_MERR_1"/>
    <property type="match status" value="1"/>
</dbReference>